<comment type="caution">
    <text evidence="1">The sequence shown here is derived from an EMBL/GenBank/DDBJ whole genome shotgun (WGS) entry which is preliminary data.</text>
</comment>
<accession>A0A6M1SXX0</accession>
<reference evidence="1 2" key="1">
    <citation type="submission" date="2020-02" db="EMBL/GenBank/DDBJ databases">
        <title>Aliifodinibius halophilus 2W32, complete genome.</title>
        <authorList>
            <person name="Li Y."/>
            <person name="Wu S."/>
        </authorList>
    </citation>
    <scope>NUCLEOTIDE SEQUENCE [LARGE SCALE GENOMIC DNA]</scope>
    <source>
        <strain evidence="1 2">2W32</strain>
    </source>
</reference>
<proteinExistence type="predicted"/>
<dbReference type="Proteomes" id="UP000479132">
    <property type="component" value="Unassembled WGS sequence"/>
</dbReference>
<name>A0A6M1SXX0_9BACT</name>
<evidence type="ECO:0000313" key="2">
    <source>
        <dbReference type="Proteomes" id="UP000479132"/>
    </source>
</evidence>
<gene>
    <name evidence="1" type="ORF">G3569_10300</name>
</gene>
<sequence length="77" mass="8677">MLSFNLHRLRYIIILMIGMTSVSYGQTNLLKGWETNTEKALIELSEFKKGGPPKDGIPSIDDPKFITSDDADSWLAF</sequence>
<dbReference type="EMBL" id="JAALLS010000012">
    <property type="protein sequence ID" value="NGP88748.1"/>
    <property type="molecule type" value="Genomic_DNA"/>
</dbReference>
<keyword evidence="2" id="KW-1185">Reference proteome</keyword>
<evidence type="ECO:0000313" key="1">
    <source>
        <dbReference type="EMBL" id="NGP88748.1"/>
    </source>
</evidence>
<dbReference type="AlphaFoldDB" id="A0A6M1SXX0"/>
<organism evidence="1 2">
    <name type="scientific">Fodinibius halophilus</name>
    <dbReference type="NCBI Taxonomy" id="1736908"/>
    <lineage>
        <taxon>Bacteria</taxon>
        <taxon>Pseudomonadati</taxon>
        <taxon>Balneolota</taxon>
        <taxon>Balneolia</taxon>
        <taxon>Balneolales</taxon>
        <taxon>Balneolaceae</taxon>
        <taxon>Fodinibius</taxon>
    </lineage>
</organism>
<protein>
    <submittedName>
        <fullName evidence="1">Uncharacterized protein</fullName>
    </submittedName>
</protein>